<gene>
    <name evidence="4" type="ORF">GZ085_09265</name>
</gene>
<feature type="chain" id="PRO_5028814804" evidence="1">
    <location>
        <begin position="23"/>
        <end position="418"/>
    </location>
</feature>
<dbReference type="Pfam" id="PF01471">
    <property type="entry name" value="PG_binding_1"/>
    <property type="match status" value="1"/>
</dbReference>
<accession>A0A7C9JXN3</accession>
<feature type="domain" description="Transglycosylase SLT" evidence="3">
    <location>
        <begin position="26"/>
        <end position="316"/>
    </location>
</feature>
<dbReference type="Gene3D" id="1.10.8.350">
    <property type="entry name" value="Bacterial muramidase"/>
    <property type="match status" value="1"/>
</dbReference>
<evidence type="ECO:0000256" key="1">
    <source>
        <dbReference type="SAM" id="SignalP"/>
    </source>
</evidence>
<evidence type="ECO:0000313" key="5">
    <source>
        <dbReference type="Proteomes" id="UP000483432"/>
    </source>
</evidence>
<dbReference type="InterPro" id="IPR023346">
    <property type="entry name" value="Lysozyme-like_dom_sf"/>
</dbReference>
<organism evidence="4 5">
    <name type="scientific">Sulfuriferula multivorans</name>
    <dbReference type="NCBI Taxonomy" id="1559896"/>
    <lineage>
        <taxon>Bacteria</taxon>
        <taxon>Pseudomonadati</taxon>
        <taxon>Pseudomonadota</taxon>
        <taxon>Betaproteobacteria</taxon>
        <taxon>Nitrosomonadales</taxon>
        <taxon>Sulfuricellaceae</taxon>
        <taxon>Sulfuriferula</taxon>
    </lineage>
</organism>
<dbReference type="PANTHER" id="PTHR30163:SF8">
    <property type="entry name" value="LYTIC MUREIN TRANSGLYCOSYLASE"/>
    <property type="match status" value="1"/>
</dbReference>
<dbReference type="GO" id="GO:0008933">
    <property type="term" value="F:peptidoglycan lytic transglycosylase activity"/>
    <property type="evidence" value="ECO:0007669"/>
    <property type="project" value="TreeGrafter"/>
</dbReference>
<dbReference type="InterPro" id="IPR002477">
    <property type="entry name" value="Peptidoglycan-bd-like"/>
</dbReference>
<dbReference type="FunFam" id="1.10.8.350:FF:000001">
    <property type="entry name" value="Lytic murein transglycosylase B"/>
    <property type="match status" value="1"/>
</dbReference>
<protein>
    <submittedName>
        <fullName evidence="4">Lytic murein transglycosylase</fullName>
    </submittedName>
</protein>
<dbReference type="InterPro" id="IPR031304">
    <property type="entry name" value="SLT_2"/>
</dbReference>
<evidence type="ECO:0000313" key="4">
    <source>
        <dbReference type="EMBL" id="NDP48558.1"/>
    </source>
</evidence>
<dbReference type="AlphaFoldDB" id="A0A7C9JXN3"/>
<dbReference type="GO" id="GO:0009253">
    <property type="term" value="P:peptidoglycan catabolic process"/>
    <property type="evidence" value="ECO:0007669"/>
    <property type="project" value="TreeGrafter"/>
</dbReference>
<dbReference type="Gene3D" id="1.10.530.10">
    <property type="match status" value="1"/>
</dbReference>
<proteinExistence type="predicted"/>
<dbReference type="SUPFAM" id="SSF47090">
    <property type="entry name" value="PGBD-like"/>
    <property type="match status" value="1"/>
</dbReference>
<sequence length="418" mass="45137">MRKLFVKLFVVLAALSVFPAHAQSGFDAWLAAFRQEASAQGISTATLDAALTGITPIERVVELDQRQPEFQQTFYEYLSRRVTAYRISRGGVLLQENSALLDAVEQQYGVPKAVLVSFWGLETNFGKNLGSLNIPASLATLAYDGRRSQFFRSQLLDALRIIDAGHVQAIDMNGSWAGAMGHMQFMPSTFRAYAVDGDGDGRIDLWNSIPDAMVSGANYLKRAGWRANEPVAREVRLPEDFDFRQASAGYRLPVEKWTALGVLTADATPLPSAAGDAAILLPQGWQGPAFMVFDNFNVVMRWNRSVNYALSVAQLAHQLAGGSALTVQGPETGALSTAQLKALQQALNEMGYDAGPIDGLLGSQTQSAIRIYQAVYRLPADGYPAPSLLAHVETQHAAAAAAGKLTGALVPTFSDPEE</sequence>
<dbReference type="InterPro" id="IPR036365">
    <property type="entry name" value="PGBD-like_sf"/>
</dbReference>
<dbReference type="Proteomes" id="UP000483432">
    <property type="component" value="Unassembled WGS sequence"/>
</dbReference>
<comment type="caution">
    <text evidence="4">The sequence shown here is derived from an EMBL/GenBank/DDBJ whole genome shotgun (WGS) entry which is preliminary data.</text>
</comment>
<dbReference type="CDD" id="cd13399">
    <property type="entry name" value="Slt35-like"/>
    <property type="match status" value="1"/>
</dbReference>
<feature type="domain" description="Peptidoglycan binding-like" evidence="2">
    <location>
        <begin position="338"/>
        <end position="388"/>
    </location>
</feature>
<dbReference type="Gene3D" id="1.10.101.10">
    <property type="entry name" value="PGBD-like superfamily/PGBD"/>
    <property type="match status" value="1"/>
</dbReference>
<dbReference type="SUPFAM" id="SSF53955">
    <property type="entry name" value="Lysozyme-like"/>
    <property type="match status" value="1"/>
</dbReference>
<dbReference type="Pfam" id="PF13406">
    <property type="entry name" value="SLT_2"/>
    <property type="match status" value="1"/>
</dbReference>
<keyword evidence="1" id="KW-0732">Signal</keyword>
<evidence type="ECO:0000259" key="2">
    <source>
        <dbReference type="Pfam" id="PF01471"/>
    </source>
</evidence>
<dbReference type="PANTHER" id="PTHR30163">
    <property type="entry name" value="MEMBRANE-BOUND LYTIC MUREIN TRANSGLYCOSYLASE B"/>
    <property type="match status" value="1"/>
</dbReference>
<dbReference type="InterPro" id="IPR036366">
    <property type="entry name" value="PGBDSf"/>
</dbReference>
<reference evidence="4 5" key="1">
    <citation type="submission" date="2019-09" db="EMBL/GenBank/DDBJ databases">
        <title>H2 Metabolism Revealed by Metagenomic Analysis in Subglacial Sediment of East Antarctica.</title>
        <authorList>
            <person name="Yang Z."/>
            <person name="Zhang Y."/>
            <person name="Lv Y."/>
            <person name="Yan W."/>
            <person name="Xiao X."/>
            <person name="Sun B."/>
            <person name="Ma H."/>
        </authorList>
    </citation>
    <scope>NUCLEOTIDE SEQUENCE [LARGE SCALE GENOMIC DNA]</scope>
    <source>
        <strain evidence="4">Bin2_2</strain>
    </source>
</reference>
<evidence type="ECO:0000259" key="3">
    <source>
        <dbReference type="Pfam" id="PF13406"/>
    </source>
</evidence>
<dbReference type="InterPro" id="IPR011970">
    <property type="entry name" value="MltB_2"/>
</dbReference>
<dbReference type="InterPro" id="IPR043426">
    <property type="entry name" value="MltB-like"/>
</dbReference>
<dbReference type="NCBIfam" id="TIGR02283">
    <property type="entry name" value="MltB_2"/>
    <property type="match status" value="1"/>
</dbReference>
<feature type="signal peptide" evidence="1">
    <location>
        <begin position="1"/>
        <end position="22"/>
    </location>
</feature>
<name>A0A7C9JXN3_9PROT</name>
<dbReference type="EMBL" id="JAAFGW010000131">
    <property type="protein sequence ID" value="NDP48558.1"/>
    <property type="molecule type" value="Genomic_DNA"/>
</dbReference>